<dbReference type="EMBL" id="VSRR010026298">
    <property type="protein sequence ID" value="MPC67478.1"/>
    <property type="molecule type" value="Genomic_DNA"/>
</dbReference>
<organism evidence="2 3">
    <name type="scientific">Portunus trituberculatus</name>
    <name type="common">Swimming crab</name>
    <name type="synonym">Neptunus trituberculatus</name>
    <dbReference type="NCBI Taxonomy" id="210409"/>
    <lineage>
        <taxon>Eukaryota</taxon>
        <taxon>Metazoa</taxon>
        <taxon>Ecdysozoa</taxon>
        <taxon>Arthropoda</taxon>
        <taxon>Crustacea</taxon>
        <taxon>Multicrustacea</taxon>
        <taxon>Malacostraca</taxon>
        <taxon>Eumalacostraca</taxon>
        <taxon>Eucarida</taxon>
        <taxon>Decapoda</taxon>
        <taxon>Pleocyemata</taxon>
        <taxon>Brachyura</taxon>
        <taxon>Eubrachyura</taxon>
        <taxon>Portunoidea</taxon>
        <taxon>Portunidae</taxon>
        <taxon>Portuninae</taxon>
        <taxon>Portunus</taxon>
    </lineage>
</organism>
<reference evidence="2 3" key="1">
    <citation type="submission" date="2019-05" db="EMBL/GenBank/DDBJ databases">
        <title>Another draft genome of Portunus trituberculatus and its Hox gene families provides insights of decapod evolution.</title>
        <authorList>
            <person name="Jeong J.-H."/>
            <person name="Song I."/>
            <person name="Kim S."/>
            <person name="Choi T."/>
            <person name="Kim D."/>
            <person name="Ryu S."/>
            <person name="Kim W."/>
        </authorList>
    </citation>
    <scope>NUCLEOTIDE SEQUENCE [LARGE SCALE GENOMIC DNA]</scope>
    <source>
        <tissue evidence="2">Muscle</tissue>
    </source>
</reference>
<protein>
    <submittedName>
        <fullName evidence="2">Uncharacterized protein</fullName>
    </submittedName>
</protein>
<proteinExistence type="predicted"/>
<keyword evidence="3" id="KW-1185">Reference proteome</keyword>
<evidence type="ECO:0000313" key="2">
    <source>
        <dbReference type="EMBL" id="MPC67478.1"/>
    </source>
</evidence>
<accession>A0A5B7HF04</accession>
<dbReference type="Proteomes" id="UP000324222">
    <property type="component" value="Unassembled WGS sequence"/>
</dbReference>
<comment type="caution">
    <text evidence="2">The sequence shown here is derived from an EMBL/GenBank/DDBJ whole genome shotgun (WGS) entry which is preliminary data.</text>
</comment>
<dbReference type="AlphaFoldDB" id="A0A5B7HF04"/>
<evidence type="ECO:0000256" key="1">
    <source>
        <dbReference type="SAM" id="MobiDB-lite"/>
    </source>
</evidence>
<sequence>MQLLRVSGAEPTASMQSRGEGRAAAAMHVQRNVLHCLYTPRQSPPPHHQRYGLENTTCARRHPRPAPLSHPARRGVRRTPADGFCWRCTGRGAGVVEVVVRGWCLAGY</sequence>
<evidence type="ECO:0000313" key="3">
    <source>
        <dbReference type="Proteomes" id="UP000324222"/>
    </source>
</evidence>
<gene>
    <name evidence="2" type="ORF">E2C01_061655</name>
</gene>
<name>A0A5B7HF04_PORTR</name>
<feature type="region of interest" description="Disordered" evidence="1">
    <location>
        <begin position="1"/>
        <end position="23"/>
    </location>
</feature>